<feature type="chain" id="PRO_5016337340" description="Lipoprotein" evidence="1">
    <location>
        <begin position="19"/>
        <end position="69"/>
    </location>
</feature>
<reference evidence="3" key="1">
    <citation type="submission" date="2018-05" db="EMBL/GenBank/DDBJ databases">
        <authorList>
            <person name="Li X."/>
        </authorList>
    </citation>
    <scope>NUCLEOTIDE SEQUENCE [LARGE SCALE GENOMIC DNA]</scope>
    <source>
        <strain evidence="3">YIM 73061</strain>
    </source>
</reference>
<proteinExistence type="predicted"/>
<dbReference type="PROSITE" id="PS51257">
    <property type="entry name" value="PROKAR_LIPOPROTEIN"/>
    <property type="match status" value="1"/>
</dbReference>
<dbReference type="AlphaFoldDB" id="A0A328AQR5"/>
<gene>
    <name evidence="2" type="ORF">DJ018_03080</name>
</gene>
<dbReference type="EMBL" id="QFYR01000001">
    <property type="protein sequence ID" value="RAK56967.1"/>
    <property type="molecule type" value="Genomic_DNA"/>
</dbReference>
<keyword evidence="1" id="KW-0732">Signal</keyword>
<evidence type="ECO:0000313" key="3">
    <source>
        <dbReference type="Proteomes" id="UP000249725"/>
    </source>
</evidence>
<accession>A0A328AQR5</accession>
<dbReference type="Proteomes" id="UP000249725">
    <property type="component" value="Unassembled WGS sequence"/>
</dbReference>
<evidence type="ECO:0008006" key="4">
    <source>
        <dbReference type="Google" id="ProtNLM"/>
    </source>
</evidence>
<evidence type="ECO:0000256" key="1">
    <source>
        <dbReference type="SAM" id="SignalP"/>
    </source>
</evidence>
<keyword evidence="3" id="KW-1185">Reference proteome</keyword>
<comment type="caution">
    <text evidence="2">The sequence shown here is derived from an EMBL/GenBank/DDBJ whole genome shotgun (WGS) entry which is preliminary data.</text>
</comment>
<protein>
    <recommendedName>
        <fullName evidence="4">Lipoprotein</fullName>
    </recommendedName>
</protein>
<feature type="signal peptide" evidence="1">
    <location>
        <begin position="1"/>
        <end position="18"/>
    </location>
</feature>
<sequence length="69" mass="7957">MIKILLAAGAALILSACASDGYGYGRHGPYGAYDAGRYHDGYRYDGRRARGHWRGGYHRDDRPRYHRWR</sequence>
<evidence type="ECO:0000313" key="2">
    <source>
        <dbReference type="EMBL" id="RAK56967.1"/>
    </source>
</evidence>
<dbReference type="RefSeq" id="WP_111513419.1">
    <property type="nucleotide sequence ID" value="NZ_QFYR01000001.1"/>
</dbReference>
<organism evidence="2 3">
    <name type="scientific">Phenylobacterium deserti</name>
    <dbReference type="NCBI Taxonomy" id="1914756"/>
    <lineage>
        <taxon>Bacteria</taxon>
        <taxon>Pseudomonadati</taxon>
        <taxon>Pseudomonadota</taxon>
        <taxon>Alphaproteobacteria</taxon>
        <taxon>Caulobacterales</taxon>
        <taxon>Caulobacteraceae</taxon>
        <taxon>Phenylobacterium</taxon>
    </lineage>
</organism>
<name>A0A328AQR5_9CAUL</name>